<name>A0A2G8TKE3_9BURK</name>
<accession>A0A2G8TKE3</accession>
<dbReference type="EMBL" id="PDOC01000002">
    <property type="protein sequence ID" value="PIL46513.1"/>
    <property type="molecule type" value="Genomic_DNA"/>
</dbReference>
<dbReference type="Proteomes" id="UP000230390">
    <property type="component" value="Unassembled WGS sequence"/>
</dbReference>
<dbReference type="AlphaFoldDB" id="A0A2G8TKE3"/>
<proteinExistence type="predicted"/>
<evidence type="ECO:0008006" key="3">
    <source>
        <dbReference type="Google" id="ProtNLM"/>
    </source>
</evidence>
<sequence length="59" mass="6494">MMRIAAGEAVSKLDDLIDQTQIESHKSQPESIARGLASRNAARITGEYFDSDELLAELM</sequence>
<reference evidence="1 2" key="1">
    <citation type="submission" date="2017-10" db="EMBL/GenBank/DDBJ databases">
        <title>Massilia psychrophilum sp. nov., a novel purple-pigmented bacterium isolated from Tianshan glacier, Xinjiang Municipality, China.</title>
        <authorList>
            <person name="Wang H."/>
        </authorList>
    </citation>
    <scope>NUCLEOTIDE SEQUENCE [LARGE SCALE GENOMIC DNA]</scope>
    <source>
        <strain evidence="1 2">JCM 30074</strain>
    </source>
</reference>
<dbReference type="OrthoDB" id="8400336at2"/>
<comment type="caution">
    <text evidence="1">The sequence shown here is derived from an EMBL/GenBank/DDBJ whole genome shotgun (WGS) entry which is preliminary data.</text>
</comment>
<dbReference type="RefSeq" id="WP_099787402.1">
    <property type="nucleotide sequence ID" value="NZ_JBHLYV010000001.1"/>
</dbReference>
<organism evidence="1 2">
    <name type="scientific">Massilia eurypsychrophila</name>
    <dbReference type="NCBI Taxonomy" id="1485217"/>
    <lineage>
        <taxon>Bacteria</taxon>
        <taxon>Pseudomonadati</taxon>
        <taxon>Pseudomonadota</taxon>
        <taxon>Betaproteobacteria</taxon>
        <taxon>Burkholderiales</taxon>
        <taxon>Oxalobacteraceae</taxon>
        <taxon>Telluria group</taxon>
        <taxon>Massilia</taxon>
    </lineage>
</organism>
<protein>
    <recommendedName>
        <fullName evidence="3">Prevent-host-death protein</fullName>
    </recommendedName>
</protein>
<keyword evidence="2" id="KW-1185">Reference proteome</keyword>
<gene>
    <name evidence="1" type="ORF">CR105_05485</name>
</gene>
<evidence type="ECO:0000313" key="2">
    <source>
        <dbReference type="Proteomes" id="UP000230390"/>
    </source>
</evidence>
<evidence type="ECO:0000313" key="1">
    <source>
        <dbReference type="EMBL" id="PIL46513.1"/>
    </source>
</evidence>